<evidence type="ECO:0008006" key="3">
    <source>
        <dbReference type="Google" id="ProtNLM"/>
    </source>
</evidence>
<proteinExistence type="predicted"/>
<keyword evidence="2" id="KW-1185">Reference proteome</keyword>
<dbReference type="Proteomes" id="UP000002654">
    <property type="component" value="Chromosome"/>
</dbReference>
<dbReference type="eggNOG" id="arCOG04224">
    <property type="taxonomic scope" value="Archaea"/>
</dbReference>
<evidence type="ECO:0000313" key="1">
    <source>
        <dbReference type="EMBL" id="CCC82220.1"/>
    </source>
</evidence>
<dbReference type="HOGENOM" id="CLU_157709_1_0_2"/>
<dbReference type="EMBL" id="FN869859">
    <property type="protein sequence ID" value="CCC82220.1"/>
    <property type="molecule type" value="Genomic_DNA"/>
</dbReference>
<protein>
    <recommendedName>
        <fullName evidence="3">CDC48 N-terminal subdomain domain-containing protein</fullName>
    </recommendedName>
</protein>
<sequence>MGEIERGKRVLVPPFLRPEKEEKRGARGERRLRVKGVDNVDKGAVKVNKTVAEEMESPSEAELVEGEKKRLFRVVVDEKVPHNEIWVNHEDLKSLGIAEGTVVTLRKIR</sequence>
<dbReference type="STRING" id="768679.TTX_1595"/>
<dbReference type="KEGG" id="ttn:TTX_1595"/>
<dbReference type="OrthoDB" id="27767at2157"/>
<dbReference type="RefSeq" id="WP_014127474.1">
    <property type="nucleotide sequence ID" value="NC_016070.1"/>
</dbReference>
<name>G4RKX5_THETK</name>
<accession>G4RKX5</accession>
<dbReference type="GeneID" id="11262475"/>
<dbReference type="PATRIC" id="fig|768679.9.peg.1617"/>
<evidence type="ECO:0000313" key="2">
    <source>
        <dbReference type="Proteomes" id="UP000002654"/>
    </source>
</evidence>
<organism evidence="1 2">
    <name type="scientific">Thermoproteus tenax (strain ATCC 35583 / DSM 2078 / JCM 9277 / NBRC 100435 / Kra 1)</name>
    <dbReference type="NCBI Taxonomy" id="768679"/>
    <lineage>
        <taxon>Archaea</taxon>
        <taxon>Thermoproteota</taxon>
        <taxon>Thermoprotei</taxon>
        <taxon>Thermoproteales</taxon>
        <taxon>Thermoproteaceae</taxon>
        <taxon>Thermoproteus</taxon>
    </lineage>
</organism>
<reference evidence="1 2" key="1">
    <citation type="journal article" date="2011" name="PLoS ONE">
        <title>The complete genome sequence of Thermoproteus tenax: a physiologically versatile member of the Crenarchaeota.</title>
        <authorList>
            <person name="Siebers B."/>
            <person name="Zaparty M."/>
            <person name="Raddatz G."/>
            <person name="Tjaden B."/>
            <person name="Albers S.V."/>
            <person name="Bell S.D."/>
            <person name="Blombach F."/>
            <person name="Kletzin A."/>
            <person name="Kyrpides N."/>
            <person name="Lanz C."/>
            <person name="Plagens A."/>
            <person name="Rampp M."/>
            <person name="Rosinus A."/>
            <person name="von Jan M."/>
            <person name="Makarova K.S."/>
            <person name="Klenk H.P."/>
            <person name="Schuster S.C."/>
            <person name="Hensel R."/>
        </authorList>
    </citation>
    <scope>NUCLEOTIDE SEQUENCE [LARGE SCALE GENOMIC DNA]</scope>
    <source>
        <strain evidence="2">ATCC 35583 / DSM 2078 / JCM 9277 / NBRC 100435 / Kra 1</strain>
    </source>
</reference>
<gene>
    <name evidence="1" type="ordered locus">TTX_1595</name>
</gene>
<dbReference type="AlphaFoldDB" id="G4RKX5"/>
<dbReference type="PaxDb" id="768679-TTX_1595"/>